<dbReference type="SUPFAM" id="SSF53335">
    <property type="entry name" value="S-adenosyl-L-methionine-dependent methyltransferases"/>
    <property type="match status" value="1"/>
</dbReference>
<dbReference type="Proteomes" id="UP000215441">
    <property type="component" value="Unassembled WGS sequence"/>
</dbReference>
<dbReference type="OrthoDB" id="9800233at2"/>
<protein>
    <recommendedName>
        <fullName evidence="6">Poly(3-hydroxyalkanoate) synthetase</fullName>
    </recommendedName>
</protein>
<feature type="region of interest" description="Disordered" evidence="3">
    <location>
        <begin position="1"/>
        <end position="33"/>
    </location>
</feature>
<accession>A0A235ELE2</accession>
<keyword evidence="1" id="KW-0489">Methyltransferase</keyword>
<evidence type="ECO:0000313" key="5">
    <source>
        <dbReference type="Proteomes" id="UP000215441"/>
    </source>
</evidence>
<name>A0A235ELE2_9BURK</name>
<evidence type="ECO:0000313" key="4">
    <source>
        <dbReference type="EMBL" id="OYD49844.1"/>
    </source>
</evidence>
<evidence type="ECO:0000256" key="3">
    <source>
        <dbReference type="SAM" id="MobiDB-lite"/>
    </source>
</evidence>
<organism evidence="4 5">
    <name type="scientific">Acidovorax kalamii</name>
    <dbReference type="NCBI Taxonomy" id="2004485"/>
    <lineage>
        <taxon>Bacteria</taxon>
        <taxon>Pseudomonadati</taxon>
        <taxon>Pseudomonadota</taxon>
        <taxon>Betaproteobacteria</taxon>
        <taxon>Burkholderiales</taxon>
        <taxon>Comamonadaceae</taxon>
        <taxon>Acidovorax</taxon>
    </lineage>
</organism>
<keyword evidence="5" id="KW-1185">Reference proteome</keyword>
<dbReference type="InterPro" id="IPR029063">
    <property type="entry name" value="SAM-dependent_MTases_sf"/>
</dbReference>
<dbReference type="Pfam" id="PF04072">
    <property type="entry name" value="LCM"/>
    <property type="match status" value="1"/>
</dbReference>
<sequence length="306" mass="33115">MPQTPARRRVRPPRSPVPHVAPASRPPANNLLQSAHLHPVPSTLLIPLAARARGARYFPWLDCRDAVAGELLQRLGADVDALLDDLPTVFQVLWRTGAVKAAGRAFFAAHPQGLGANLGCGLTQHFQWLDAGANRWLDADLPEVMALRQQLLPVQGPRMRQADVDLAQPGWWQRLRLPSRSNAQPVLLVCEGVLMYLQPAQVQAVLAEFAQCAPPGSRMVLDVLTRQAVGRAARHPSVGPTGAEFCWGVGRMAELAAAHPRLRLLREQSVAEAYGWAGLGLDALWQHWLGAPPYGVATLAVGDGAP</sequence>
<dbReference type="GO" id="GO:0008168">
    <property type="term" value="F:methyltransferase activity"/>
    <property type="evidence" value="ECO:0007669"/>
    <property type="project" value="UniProtKB-KW"/>
</dbReference>
<evidence type="ECO:0000256" key="1">
    <source>
        <dbReference type="ARBA" id="ARBA00022603"/>
    </source>
</evidence>
<dbReference type="InterPro" id="IPR007213">
    <property type="entry name" value="Ppm1/Ppm2/Tcmp"/>
</dbReference>
<proteinExistence type="predicted"/>
<evidence type="ECO:0008006" key="6">
    <source>
        <dbReference type="Google" id="ProtNLM"/>
    </source>
</evidence>
<dbReference type="RefSeq" id="WP_094290002.1">
    <property type="nucleotide sequence ID" value="NZ_NOIG01000008.1"/>
</dbReference>
<feature type="compositionally biased region" description="Basic residues" evidence="3">
    <location>
        <begin position="1"/>
        <end position="12"/>
    </location>
</feature>
<dbReference type="Gene3D" id="3.40.50.150">
    <property type="entry name" value="Vaccinia Virus protein VP39"/>
    <property type="match status" value="1"/>
</dbReference>
<dbReference type="PANTHER" id="PTHR43619">
    <property type="entry name" value="S-ADENOSYL-L-METHIONINE-DEPENDENT METHYLTRANSFERASE YKTD-RELATED"/>
    <property type="match status" value="1"/>
</dbReference>
<keyword evidence="2" id="KW-0808">Transferase</keyword>
<evidence type="ECO:0000256" key="2">
    <source>
        <dbReference type="ARBA" id="ARBA00022679"/>
    </source>
</evidence>
<dbReference type="EMBL" id="NOIG01000008">
    <property type="protein sequence ID" value="OYD49844.1"/>
    <property type="molecule type" value="Genomic_DNA"/>
</dbReference>
<reference evidence="4 5" key="1">
    <citation type="submission" date="2017-07" db="EMBL/GenBank/DDBJ databases">
        <title>Acidovorax KNDSW TSA 6 genome sequence and assembly.</title>
        <authorList>
            <person name="Mayilraj S."/>
        </authorList>
    </citation>
    <scope>NUCLEOTIDE SEQUENCE [LARGE SCALE GENOMIC DNA]</scope>
    <source>
        <strain evidence="4 5">KNDSW-TSA6</strain>
    </source>
</reference>
<dbReference type="GO" id="GO:0032259">
    <property type="term" value="P:methylation"/>
    <property type="evidence" value="ECO:0007669"/>
    <property type="project" value="UniProtKB-KW"/>
</dbReference>
<dbReference type="PANTHER" id="PTHR43619:SF2">
    <property type="entry name" value="S-ADENOSYL-L-METHIONINE-DEPENDENT METHYLTRANSFERASES SUPERFAMILY PROTEIN"/>
    <property type="match status" value="1"/>
</dbReference>
<dbReference type="AlphaFoldDB" id="A0A235ELE2"/>
<comment type="caution">
    <text evidence="4">The sequence shown here is derived from an EMBL/GenBank/DDBJ whole genome shotgun (WGS) entry which is preliminary data.</text>
</comment>
<gene>
    <name evidence="4" type="ORF">CBY09_12880</name>
</gene>